<dbReference type="InterPro" id="IPR012795">
    <property type="entry name" value="tRNA_Ile_lys_synt_N"/>
</dbReference>
<keyword evidence="9" id="KW-1185">Reference proteome</keyword>
<dbReference type="RefSeq" id="WP_104723752.1">
    <property type="nucleotide sequence ID" value="NZ_FZNE01000002.1"/>
</dbReference>
<proteinExistence type="inferred from homology"/>
<evidence type="ECO:0000256" key="4">
    <source>
        <dbReference type="ARBA" id="ARBA00022840"/>
    </source>
</evidence>
<protein>
    <recommendedName>
        <fullName evidence="6">tRNA(Ile)-lysidine synthase</fullName>
        <ecNumber evidence="6">6.3.4.19</ecNumber>
    </recommendedName>
    <alternativeName>
        <fullName evidence="6">tRNA(Ile)-2-lysyl-cytidine synthase</fullName>
    </alternativeName>
    <alternativeName>
        <fullName evidence="6">tRNA(Ile)-lysidine synthetase</fullName>
    </alternativeName>
</protein>
<reference evidence="8 9" key="1">
    <citation type="submission" date="2018-04" db="EMBL/GenBank/DDBJ databases">
        <title>Novel Campyloabacter and Helicobacter Species and Strains.</title>
        <authorList>
            <person name="Mannion A.J."/>
            <person name="Shen Z."/>
            <person name="Fox J.G."/>
        </authorList>
    </citation>
    <scope>NUCLEOTIDE SEQUENCE [LARGE SCALE GENOMIC DNA]</scope>
    <source>
        <strain evidence="8 9">ATCC 700242</strain>
    </source>
</reference>
<dbReference type="PANTHER" id="PTHR43033">
    <property type="entry name" value="TRNA(ILE)-LYSIDINE SYNTHASE-RELATED"/>
    <property type="match status" value="1"/>
</dbReference>
<sequence>MIEIETLPKGRYLLGFSGGVDSSALFFLLLDLGVEFDIAIVDYGLREQSKEEVVYAKKLARLHQKLCFCTQAPQFMNNFESQAREFRYEFFSQIIKRGYDGLILAHQLDDRFEWTMMQMCKGAGLNTLLGFDFVQSYREYLIYRPLWKVPKASLYQYCKQKGIAYFEDLSNQEEKYTRNIFRQYLQPLILKYSRGIEKSLEYLNQEKKRLYKKKEITEFGDIASFQRGDQEDDLHQIDLLLKKRGYLLSALQKKEIIKENFVCEIGGKWIIESDEGRIYLCSKVKIIMDKDFRDLCRKLRIPRNIRANVFALGKKHQEIKEFFLKN</sequence>
<keyword evidence="6" id="KW-0963">Cytoplasm</keyword>
<evidence type="ECO:0000256" key="3">
    <source>
        <dbReference type="ARBA" id="ARBA00022741"/>
    </source>
</evidence>
<evidence type="ECO:0000256" key="1">
    <source>
        <dbReference type="ARBA" id="ARBA00022598"/>
    </source>
</evidence>
<dbReference type="PANTHER" id="PTHR43033:SF1">
    <property type="entry name" value="TRNA(ILE)-LYSIDINE SYNTHASE-RELATED"/>
    <property type="match status" value="1"/>
</dbReference>
<feature type="binding site" evidence="6">
    <location>
        <begin position="17"/>
        <end position="22"/>
    </location>
    <ligand>
        <name>ATP</name>
        <dbReference type="ChEBI" id="CHEBI:30616"/>
    </ligand>
</feature>
<dbReference type="HAMAP" id="MF_01161">
    <property type="entry name" value="tRNA_Ile_lys_synt"/>
    <property type="match status" value="1"/>
</dbReference>
<keyword evidence="3 6" id="KW-0547">Nucleotide-binding</keyword>
<keyword evidence="1 6" id="KW-0436">Ligase</keyword>
<comment type="catalytic activity">
    <reaction evidence="5 6">
        <text>cytidine(34) in tRNA(Ile2) + L-lysine + ATP = lysidine(34) in tRNA(Ile2) + AMP + diphosphate + H(+)</text>
        <dbReference type="Rhea" id="RHEA:43744"/>
        <dbReference type="Rhea" id="RHEA-COMP:10625"/>
        <dbReference type="Rhea" id="RHEA-COMP:10670"/>
        <dbReference type="ChEBI" id="CHEBI:15378"/>
        <dbReference type="ChEBI" id="CHEBI:30616"/>
        <dbReference type="ChEBI" id="CHEBI:32551"/>
        <dbReference type="ChEBI" id="CHEBI:33019"/>
        <dbReference type="ChEBI" id="CHEBI:82748"/>
        <dbReference type="ChEBI" id="CHEBI:83665"/>
        <dbReference type="ChEBI" id="CHEBI:456215"/>
        <dbReference type="EC" id="6.3.4.19"/>
    </reaction>
</comment>
<accession>A0A3D8IZD5</accession>
<dbReference type="CDD" id="cd01992">
    <property type="entry name" value="TilS_N"/>
    <property type="match status" value="1"/>
</dbReference>
<organism evidence="8 9">
    <name type="scientific">Helicobacter cholecystus</name>
    <dbReference type="NCBI Taxonomy" id="45498"/>
    <lineage>
        <taxon>Bacteria</taxon>
        <taxon>Pseudomonadati</taxon>
        <taxon>Campylobacterota</taxon>
        <taxon>Epsilonproteobacteria</taxon>
        <taxon>Campylobacterales</taxon>
        <taxon>Helicobacteraceae</taxon>
        <taxon>Helicobacter</taxon>
    </lineage>
</organism>
<comment type="subcellular location">
    <subcellularLocation>
        <location evidence="6">Cytoplasm</location>
    </subcellularLocation>
</comment>
<dbReference type="EMBL" id="NXLU01000001">
    <property type="protein sequence ID" value="RDU69984.1"/>
    <property type="molecule type" value="Genomic_DNA"/>
</dbReference>
<dbReference type="OrthoDB" id="5289653at2"/>
<dbReference type="GO" id="GO:0005737">
    <property type="term" value="C:cytoplasm"/>
    <property type="evidence" value="ECO:0007669"/>
    <property type="project" value="UniProtKB-SubCell"/>
</dbReference>
<dbReference type="NCBIfam" id="TIGR02432">
    <property type="entry name" value="lysidine_TilS_N"/>
    <property type="match status" value="1"/>
</dbReference>
<dbReference type="InterPro" id="IPR011063">
    <property type="entry name" value="TilS/TtcA_N"/>
</dbReference>
<name>A0A3D8IZD5_9HELI</name>
<keyword evidence="4 6" id="KW-0067">ATP-binding</keyword>
<dbReference type="Proteomes" id="UP000257067">
    <property type="component" value="Unassembled WGS sequence"/>
</dbReference>
<gene>
    <name evidence="6 8" type="primary">tilS</name>
    <name evidence="8" type="ORF">CQA62_00805</name>
</gene>
<dbReference type="InterPro" id="IPR012094">
    <property type="entry name" value="tRNA_Ile_lys_synt"/>
</dbReference>
<evidence type="ECO:0000259" key="7">
    <source>
        <dbReference type="Pfam" id="PF01171"/>
    </source>
</evidence>
<dbReference type="InterPro" id="IPR014729">
    <property type="entry name" value="Rossmann-like_a/b/a_fold"/>
</dbReference>
<evidence type="ECO:0000313" key="8">
    <source>
        <dbReference type="EMBL" id="RDU69984.1"/>
    </source>
</evidence>
<evidence type="ECO:0000313" key="9">
    <source>
        <dbReference type="Proteomes" id="UP000257067"/>
    </source>
</evidence>
<comment type="similarity">
    <text evidence="6">Belongs to the tRNA(Ile)-lysidine synthase family.</text>
</comment>
<dbReference type="EC" id="6.3.4.19" evidence="6"/>
<keyword evidence="2 6" id="KW-0819">tRNA processing</keyword>
<feature type="domain" description="tRNA(Ile)-lysidine/2-thiocytidine synthase N-terminal" evidence="7">
    <location>
        <begin position="12"/>
        <end position="183"/>
    </location>
</feature>
<comment type="function">
    <text evidence="6">Ligates lysine onto the cytidine present at position 34 of the AUA codon-specific tRNA(Ile) that contains the anticodon CAU, in an ATP-dependent manner. Cytidine is converted to lysidine, thus changing the amino acid specificity of the tRNA from methionine to isoleucine.</text>
</comment>
<comment type="caution">
    <text evidence="8">The sequence shown here is derived from an EMBL/GenBank/DDBJ whole genome shotgun (WGS) entry which is preliminary data.</text>
</comment>
<dbReference type="GO" id="GO:0032267">
    <property type="term" value="F:tRNA(Ile)-lysidine synthase activity"/>
    <property type="evidence" value="ECO:0007669"/>
    <property type="project" value="UniProtKB-EC"/>
</dbReference>
<dbReference type="GO" id="GO:0006400">
    <property type="term" value="P:tRNA modification"/>
    <property type="evidence" value="ECO:0007669"/>
    <property type="project" value="UniProtKB-UniRule"/>
</dbReference>
<comment type="domain">
    <text evidence="6">The N-terminal region contains the highly conserved SGGXDS motif, predicted to be a P-loop motif involved in ATP binding.</text>
</comment>
<evidence type="ECO:0000256" key="6">
    <source>
        <dbReference type="HAMAP-Rule" id="MF_01161"/>
    </source>
</evidence>
<evidence type="ECO:0000256" key="5">
    <source>
        <dbReference type="ARBA" id="ARBA00048539"/>
    </source>
</evidence>
<dbReference type="AlphaFoldDB" id="A0A3D8IZD5"/>
<dbReference type="Pfam" id="PF01171">
    <property type="entry name" value="ATP_bind_3"/>
    <property type="match status" value="1"/>
</dbReference>
<dbReference type="Gene3D" id="3.40.50.620">
    <property type="entry name" value="HUPs"/>
    <property type="match status" value="1"/>
</dbReference>
<evidence type="ECO:0000256" key="2">
    <source>
        <dbReference type="ARBA" id="ARBA00022694"/>
    </source>
</evidence>
<dbReference type="SUPFAM" id="SSF52402">
    <property type="entry name" value="Adenine nucleotide alpha hydrolases-like"/>
    <property type="match status" value="1"/>
</dbReference>
<dbReference type="GO" id="GO:0005524">
    <property type="term" value="F:ATP binding"/>
    <property type="evidence" value="ECO:0007669"/>
    <property type="project" value="UniProtKB-UniRule"/>
</dbReference>